<evidence type="ECO:0000256" key="8">
    <source>
        <dbReference type="ARBA" id="ARBA00023170"/>
    </source>
</evidence>
<feature type="region of interest" description="Disordered" evidence="10">
    <location>
        <begin position="684"/>
        <end position="703"/>
    </location>
</feature>
<feature type="region of interest" description="Disordered" evidence="10">
    <location>
        <begin position="744"/>
        <end position="764"/>
    </location>
</feature>
<accession>M4AB52</accession>
<dbReference type="AlphaFoldDB" id="M4AB52"/>
<dbReference type="Proteomes" id="UP000002852">
    <property type="component" value="Unassembled WGS sequence"/>
</dbReference>
<dbReference type="SMART" id="SM00060">
    <property type="entry name" value="FN3"/>
    <property type="match status" value="4"/>
</dbReference>
<evidence type="ECO:0000256" key="6">
    <source>
        <dbReference type="ARBA" id="ARBA00022989"/>
    </source>
</evidence>
<dbReference type="InterPro" id="IPR052672">
    <property type="entry name" value="Type1_Cytokine_Rcpt_Type2"/>
</dbReference>
<keyword evidence="7" id="KW-0472">Membrane</keyword>
<keyword evidence="14" id="KW-1185">Reference proteome</keyword>
<keyword evidence="9" id="KW-0325">Glycoprotein</keyword>
<evidence type="ECO:0000313" key="14">
    <source>
        <dbReference type="Proteomes" id="UP000002852"/>
    </source>
</evidence>
<protein>
    <submittedName>
        <fullName evidence="13">Interleukin 12 receptor, beta 2a</fullName>
    </submittedName>
</protein>
<keyword evidence="5" id="KW-0677">Repeat</keyword>
<reference evidence="13" key="3">
    <citation type="submission" date="2025-08" db="UniProtKB">
        <authorList>
            <consortium name="Ensembl"/>
        </authorList>
    </citation>
    <scope>IDENTIFICATION</scope>
    <source>
        <strain evidence="13">JP 163 A</strain>
    </source>
</reference>
<keyword evidence="8" id="KW-0675">Receptor</keyword>
<evidence type="ECO:0000256" key="3">
    <source>
        <dbReference type="ARBA" id="ARBA00022692"/>
    </source>
</evidence>
<keyword evidence="6" id="KW-1133">Transmembrane helix</keyword>
<dbReference type="InterPro" id="IPR013783">
    <property type="entry name" value="Ig-like_fold"/>
</dbReference>
<organism evidence="13 14">
    <name type="scientific">Xiphophorus maculatus</name>
    <name type="common">Southern platyfish</name>
    <name type="synonym">Platypoecilus maculatus</name>
    <dbReference type="NCBI Taxonomy" id="8083"/>
    <lineage>
        <taxon>Eukaryota</taxon>
        <taxon>Metazoa</taxon>
        <taxon>Chordata</taxon>
        <taxon>Craniata</taxon>
        <taxon>Vertebrata</taxon>
        <taxon>Euteleostomi</taxon>
        <taxon>Actinopterygii</taxon>
        <taxon>Neopterygii</taxon>
        <taxon>Teleostei</taxon>
        <taxon>Neoteleostei</taxon>
        <taxon>Acanthomorphata</taxon>
        <taxon>Ovalentaria</taxon>
        <taxon>Atherinomorphae</taxon>
        <taxon>Cyprinodontiformes</taxon>
        <taxon>Poeciliidae</taxon>
        <taxon>Poeciliinae</taxon>
        <taxon>Xiphophorus</taxon>
    </lineage>
</organism>
<evidence type="ECO:0000256" key="1">
    <source>
        <dbReference type="ARBA" id="ARBA00004479"/>
    </source>
</evidence>
<feature type="domain" description="Fibronectin type-III" evidence="12">
    <location>
        <begin position="498"/>
        <end position="591"/>
    </location>
</feature>
<comment type="similarity">
    <text evidence="2">Belongs to the type I cytokine receptor family. Type 2 subfamily.</text>
</comment>
<dbReference type="GO" id="GO:0005886">
    <property type="term" value="C:plasma membrane"/>
    <property type="evidence" value="ECO:0007669"/>
    <property type="project" value="UniProtKB-ARBA"/>
</dbReference>
<dbReference type="CTD" id="3595"/>
<dbReference type="Ensembl" id="ENSXMAT00000011710.2">
    <property type="protein sequence ID" value="ENSXMAP00000011696.1"/>
    <property type="gene ID" value="ENSXMAG00000011674.2"/>
</dbReference>
<reference evidence="14" key="2">
    <citation type="journal article" date="2013" name="Nat. Genet.">
        <title>The genome of the platyfish, Xiphophorus maculatus, provides insights into evolutionary adaptation and several complex traits.</title>
        <authorList>
            <person name="Schartl M."/>
            <person name="Walter R.B."/>
            <person name="Shen Y."/>
            <person name="Garcia T."/>
            <person name="Catchen J."/>
            <person name="Amores A."/>
            <person name="Braasch I."/>
            <person name="Chalopin D."/>
            <person name="Volff J.N."/>
            <person name="Lesch K.P."/>
            <person name="Bisazza A."/>
            <person name="Minx P."/>
            <person name="Hillier L."/>
            <person name="Wilson R.K."/>
            <person name="Fuerstenberg S."/>
            <person name="Boore J."/>
            <person name="Searle S."/>
            <person name="Postlethwait J.H."/>
            <person name="Warren W.C."/>
        </authorList>
    </citation>
    <scope>NUCLEOTIDE SEQUENCE [LARGE SCALE GENOMIC DNA]</scope>
    <source>
        <strain evidence="14">JP 163 A</strain>
    </source>
</reference>
<dbReference type="Gene3D" id="2.60.40.10">
    <property type="entry name" value="Immunoglobulins"/>
    <property type="match status" value="5"/>
</dbReference>
<feature type="domain" description="Fibronectin type-III" evidence="12">
    <location>
        <begin position="216"/>
        <end position="311"/>
    </location>
</feature>
<dbReference type="HOGENOM" id="CLU_016653_0_0_1"/>
<evidence type="ECO:0000259" key="12">
    <source>
        <dbReference type="PROSITE" id="PS50853"/>
    </source>
</evidence>
<dbReference type="CDD" id="cd00063">
    <property type="entry name" value="FN3"/>
    <property type="match status" value="1"/>
</dbReference>
<evidence type="ECO:0000256" key="4">
    <source>
        <dbReference type="ARBA" id="ARBA00022729"/>
    </source>
</evidence>
<dbReference type="eggNOG" id="ENOG502QRRE">
    <property type="taxonomic scope" value="Eukaryota"/>
</dbReference>
<keyword evidence="3" id="KW-0812">Transmembrane</keyword>
<reference evidence="13" key="4">
    <citation type="submission" date="2025-09" db="UniProtKB">
        <authorList>
            <consortium name="Ensembl"/>
        </authorList>
    </citation>
    <scope>IDENTIFICATION</scope>
    <source>
        <strain evidence="13">JP 163 A</strain>
    </source>
</reference>
<dbReference type="STRING" id="8083.ENSXMAP00000011696"/>
<evidence type="ECO:0000256" key="7">
    <source>
        <dbReference type="ARBA" id="ARBA00023136"/>
    </source>
</evidence>
<dbReference type="PANTHER" id="PTHR48423">
    <property type="entry name" value="INTERLEUKIN-27 RECEPTOR SUBUNIT ALPHA"/>
    <property type="match status" value="1"/>
</dbReference>
<dbReference type="PROSITE" id="PS50853">
    <property type="entry name" value="FN3"/>
    <property type="match status" value="2"/>
</dbReference>
<dbReference type="OMA" id="KWAKECT"/>
<feature type="compositionally biased region" description="Polar residues" evidence="10">
    <location>
        <begin position="744"/>
        <end position="755"/>
    </location>
</feature>
<dbReference type="InParanoid" id="M4AB52"/>
<feature type="signal peptide" evidence="11">
    <location>
        <begin position="1"/>
        <end position="22"/>
    </location>
</feature>
<evidence type="ECO:0000256" key="11">
    <source>
        <dbReference type="SAM" id="SignalP"/>
    </source>
</evidence>
<dbReference type="SUPFAM" id="SSF49265">
    <property type="entry name" value="Fibronectin type III"/>
    <property type="match status" value="4"/>
</dbReference>
<dbReference type="InterPro" id="IPR036116">
    <property type="entry name" value="FN3_sf"/>
</dbReference>
<dbReference type="GeneTree" id="ENSGT00940000155776"/>
<keyword evidence="4 11" id="KW-0732">Signal</keyword>
<dbReference type="InterPro" id="IPR003961">
    <property type="entry name" value="FN3_dom"/>
</dbReference>
<evidence type="ECO:0000313" key="13">
    <source>
        <dbReference type="Ensembl" id="ENSXMAP00000011696.1"/>
    </source>
</evidence>
<evidence type="ECO:0000256" key="9">
    <source>
        <dbReference type="ARBA" id="ARBA00023180"/>
    </source>
</evidence>
<dbReference type="RefSeq" id="XP_014326807.1">
    <property type="nucleotide sequence ID" value="XM_014471321.2"/>
</dbReference>
<proteinExistence type="inferred from homology"/>
<comment type="subcellular location">
    <subcellularLocation>
        <location evidence="1">Membrane</location>
        <topology evidence="1">Single-pass type I membrane protein</topology>
    </subcellularLocation>
</comment>
<dbReference type="KEGG" id="xma:102225070"/>
<reference evidence="14" key="1">
    <citation type="submission" date="2012-01" db="EMBL/GenBank/DDBJ databases">
        <authorList>
            <person name="Walter R."/>
            <person name="Schartl M."/>
            <person name="Warren W."/>
        </authorList>
    </citation>
    <scope>NUCLEOTIDE SEQUENCE [LARGE SCALE GENOMIC DNA]</scope>
    <source>
        <strain evidence="14">JP 163 A</strain>
    </source>
</reference>
<dbReference type="PANTHER" id="PTHR48423:SF1">
    <property type="entry name" value="INTERLEUKIN-27 RECEPTOR SUBUNIT ALPHA"/>
    <property type="match status" value="1"/>
</dbReference>
<feature type="chain" id="PRO_5004047812" evidence="11">
    <location>
        <begin position="23"/>
        <end position="804"/>
    </location>
</feature>
<evidence type="ECO:0000256" key="10">
    <source>
        <dbReference type="SAM" id="MobiDB-lite"/>
    </source>
</evidence>
<evidence type="ECO:0000256" key="5">
    <source>
        <dbReference type="ARBA" id="ARBA00022737"/>
    </source>
</evidence>
<dbReference type="OrthoDB" id="10005435at2759"/>
<dbReference type="FunCoup" id="M4AB52">
    <property type="interactions" value="823"/>
</dbReference>
<sequence length="804" mass="89495">MFLSWSVTVVAVALLVVQQCAGEGTSCVLWSSAGAVVQRGSDFVVYCTFLPRCRTQRSMYIDSHITSTHERLNDTTIFLRVENITEKRTYSCSSDCHPPLDACGLDILAGYPPDKPKNISCIYRILKNDTGSVNCSWDRGRDTHLDNSFVVRVGTSSGNQTGRLVWNVYRKGTESTSACFTLPRSVQLMSVQIQALNSLGSVESSIVSYNLSDIVMPSTPVIDQVECSSRNCTIKVEQPAWTPHLQVQYQDKRQRDWTTYPDSAGLTTSFEAKHISSLEPCSVYNFSARSRFSTGQWSEWSSVISRATKEEAPAQHLDVWLAAGPDFRTMRVYWDESNMSVCRGSIVQYAIRVNSNNLTVVTNVSADVKSRSLPFCSDCEVTVQAVNSQGSSPPATMTTRHTAAKPILDVQVTAGNHTVAISWRKAEAAPAYSVVEWYPEGHMLDELRWARLDGNENFVTVTDINPWECYEGAVYVFYNQSSVSRTSFKRIATLEAAPEVGPSAQDKVEGKKVTVSWTQLRRAQRRGCITKFTIYLQNSRGDLKLYSAKASQRSHPIKGLSPDSYSLWMSASTSKGEGPPGQKIKFYIEEDDHLSPVLMCVFVTVMVLFTLCLWKSSAVKHRFKEIFQCLMPDVVPDPANSKWAKECTKDKGKMNLHLPSHNSSFTDPEEETILVDVEELCRRMGDSSSPRSDRSAFPPKSCEGQETELSALLYPPLTTYIKSLSHDSDSSGHTQTSLDTNTTVDYISSHGQDNLDNSDQEDEEEFPGMQFFPSLSILMEPVGFGGKLTLDAVKIDCGDFFQNA</sequence>
<evidence type="ECO:0000256" key="2">
    <source>
        <dbReference type="ARBA" id="ARBA00008921"/>
    </source>
</evidence>
<name>M4AB52_XIPMA</name>
<dbReference type="GeneID" id="102225070"/>